<evidence type="ECO:0000256" key="1">
    <source>
        <dbReference type="SAM" id="MobiDB-lite"/>
    </source>
</evidence>
<gene>
    <name evidence="5" type="ORF">GCM10009809_20960</name>
</gene>
<evidence type="ECO:0000313" key="6">
    <source>
        <dbReference type="Proteomes" id="UP001501138"/>
    </source>
</evidence>
<dbReference type="Proteomes" id="UP001501138">
    <property type="component" value="Unassembled WGS sequence"/>
</dbReference>
<feature type="signal peptide" evidence="2">
    <location>
        <begin position="1"/>
        <end position="30"/>
    </location>
</feature>
<evidence type="ECO:0000256" key="2">
    <source>
        <dbReference type="SAM" id="SignalP"/>
    </source>
</evidence>
<name>A0ABP4VFN6_9MICO</name>
<feature type="region of interest" description="Disordered" evidence="1">
    <location>
        <begin position="501"/>
        <end position="524"/>
    </location>
</feature>
<evidence type="ECO:0000313" key="5">
    <source>
        <dbReference type="EMBL" id="GAA1724985.1"/>
    </source>
</evidence>
<dbReference type="PANTHER" id="PTHR12147">
    <property type="entry name" value="METALLOPEPTIDASE M28 FAMILY MEMBER"/>
    <property type="match status" value="1"/>
</dbReference>
<protein>
    <submittedName>
        <fullName evidence="5">M28 family metallopeptidase</fullName>
    </submittedName>
</protein>
<dbReference type="SUPFAM" id="SSF53187">
    <property type="entry name" value="Zn-dependent exopeptidases"/>
    <property type="match status" value="1"/>
</dbReference>
<dbReference type="RefSeq" id="WP_344248318.1">
    <property type="nucleotide sequence ID" value="NZ_BAAAPM010000003.1"/>
</dbReference>
<dbReference type="Gene3D" id="3.50.30.30">
    <property type="match status" value="1"/>
</dbReference>
<feature type="domain" description="PA" evidence="3">
    <location>
        <begin position="150"/>
        <end position="241"/>
    </location>
</feature>
<dbReference type="InterPro" id="IPR045175">
    <property type="entry name" value="M28_fam"/>
</dbReference>
<accession>A0ABP4VFN6</accession>
<organism evidence="5 6">
    <name type="scientific">Isoptericola hypogeus</name>
    <dbReference type="NCBI Taxonomy" id="300179"/>
    <lineage>
        <taxon>Bacteria</taxon>
        <taxon>Bacillati</taxon>
        <taxon>Actinomycetota</taxon>
        <taxon>Actinomycetes</taxon>
        <taxon>Micrococcales</taxon>
        <taxon>Promicromonosporaceae</taxon>
        <taxon>Isoptericola</taxon>
    </lineage>
</organism>
<dbReference type="Pfam" id="PF02225">
    <property type="entry name" value="PA"/>
    <property type="match status" value="1"/>
</dbReference>
<keyword evidence="2" id="KW-0732">Signal</keyword>
<feature type="chain" id="PRO_5045831131" evidence="2">
    <location>
        <begin position="31"/>
        <end position="524"/>
    </location>
</feature>
<feature type="domain" description="Peptidase M28" evidence="4">
    <location>
        <begin position="268"/>
        <end position="487"/>
    </location>
</feature>
<sequence length="524" mass="55037">MRTKLLSTAVATTAVTGLLAAASLAPAATAAPLVETGRSGWDWDRDKHHGKYLSKKVTGKRVFEHLEELQEIADENGGNRAAGTEGYEESAEYVERVLRRAGYETERQYFPVTLFDLEDLTVEVPGVELEPIAMTYSTSTPDDGVVAGLVEPAIADGCPASDDPAAPHEDSWAGVDATGLIAVVQRGSCPFGAKALAAGEAGAAGVIIYNNADGALNGTLGGANEGYAPAVGVTATEGAAILAAHEADPSLQVTFDLQATTTDAESFNVLAETRRGDDENVVMLGAHLDGVDEGPGINDNGTGSAAILETAVQLAKDKRINNQVRFAWWGAEELSLVGSNHYVADLVENDPEELEKIAAYLNFDMIGSPNYTIGVYDADESTFDAPVTVPDGSAAAEEIFTDYFDDTEQPWVDSPFSGRSDYQAFINNGIPASGLFTGADAIKTEAEQAIFGGVAGEQLDQNYHGPGDDLDNVNKEALDIMSRAIGHAAQQLAYSTEAINGVEPDDDRGHGHGHGRGHGHGGGR</sequence>
<keyword evidence="6" id="KW-1185">Reference proteome</keyword>
<dbReference type="InterPro" id="IPR007484">
    <property type="entry name" value="Peptidase_M28"/>
</dbReference>
<dbReference type="InterPro" id="IPR003137">
    <property type="entry name" value="PA_domain"/>
</dbReference>
<feature type="compositionally biased region" description="Basic residues" evidence="1">
    <location>
        <begin position="511"/>
        <end position="524"/>
    </location>
</feature>
<dbReference type="Gene3D" id="3.40.630.10">
    <property type="entry name" value="Zn peptidases"/>
    <property type="match status" value="1"/>
</dbReference>
<dbReference type="PANTHER" id="PTHR12147:SF26">
    <property type="entry name" value="PEPTIDASE M28 DOMAIN-CONTAINING PROTEIN"/>
    <property type="match status" value="1"/>
</dbReference>
<dbReference type="EMBL" id="BAAAPM010000003">
    <property type="protein sequence ID" value="GAA1724985.1"/>
    <property type="molecule type" value="Genomic_DNA"/>
</dbReference>
<evidence type="ECO:0000259" key="4">
    <source>
        <dbReference type="Pfam" id="PF04389"/>
    </source>
</evidence>
<reference evidence="6" key="1">
    <citation type="journal article" date="2019" name="Int. J. Syst. Evol. Microbiol.">
        <title>The Global Catalogue of Microorganisms (GCM) 10K type strain sequencing project: providing services to taxonomists for standard genome sequencing and annotation.</title>
        <authorList>
            <consortium name="The Broad Institute Genomics Platform"/>
            <consortium name="The Broad Institute Genome Sequencing Center for Infectious Disease"/>
            <person name="Wu L."/>
            <person name="Ma J."/>
        </authorList>
    </citation>
    <scope>NUCLEOTIDE SEQUENCE [LARGE SCALE GENOMIC DNA]</scope>
    <source>
        <strain evidence="6">JCM 15589</strain>
    </source>
</reference>
<proteinExistence type="predicted"/>
<comment type="caution">
    <text evidence="5">The sequence shown here is derived from an EMBL/GenBank/DDBJ whole genome shotgun (WGS) entry which is preliminary data.</text>
</comment>
<dbReference type="Pfam" id="PF04389">
    <property type="entry name" value="Peptidase_M28"/>
    <property type="match status" value="1"/>
</dbReference>
<dbReference type="InterPro" id="IPR046450">
    <property type="entry name" value="PA_dom_sf"/>
</dbReference>
<dbReference type="SUPFAM" id="SSF52025">
    <property type="entry name" value="PA domain"/>
    <property type="match status" value="1"/>
</dbReference>
<evidence type="ECO:0000259" key="3">
    <source>
        <dbReference type="Pfam" id="PF02225"/>
    </source>
</evidence>